<dbReference type="EMBL" id="JAEPRA010000012">
    <property type="protein sequence ID" value="KAG2177650.1"/>
    <property type="molecule type" value="Genomic_DNA"/>
</dbReference>
<feature type="domain" description="Metallo-beta-lactamase" evidence="6">
    <location>
        <begin position="174"/>
        <end position="362"/>
    </location>
</feature>
<dbReference type="SMART" id="SM00849">
    <property type="entry name" value="Lactamase_B"/>
    <property type="match status" value="1"/>
</dbReference>
<dbReference type="Proteomes" id="UP000612746">
    <property type="component" value="Unassembled WGS sequence"/>
</dbReference>
<sequence>MDEYNPEAPNDKVYKYTCRANDYFERQLYTEAIQDYSRAITAIAETDDTHFAALLHSNRSASYFKLKNWEQAEKDAAETIRLEPTWAKGYFRQAEALAQREQYEKAIDMYKTALEKEPHNMEISSRIAKILIDKDNTNMGFQVLQLIPGRDICIERSIKNPIQNRIYEFAQIMRNIIYVIVDTDTKHCIVVDACWDVDGILKFIHDQGYTLVSAVVTHYHFDHVGGSPPPPYDNIPIKVSGLATLLKRLPHIKAYVHPLDIPYIAQANPSIPANRLVPTFTEVTETMNIGKRTKVRFIHTPGHSPGSQALLINRSRLVVGDTLLCGLCGRTDLPGGDRRMMEKTLRHTLGSLDDRVVVYPGHDYGYEWSTIGIEREKGCLGEDLVGFDPRPTDSEKGARPGVQKRRSPAVESLQDQIDKLYNDCLAIKQDVDHWLEHGHIDGLYRFDQMVTAELKFLSKLRDSQIHQPDQVKSSNLCYLDAVHKVISQSHHVTAVMKNFSLKDMPIHYSARSMASVKVDVVAENGLVWIRVNARNAKGLRHEIAGMEEESDYSDDEGPGPVEEDSLAIFRKAKALLACAERHLVHFRKPTVVFAFMRIAPGDDQYVDEHIIGKLCNLGVTIYTKSESTTLPQVYSHHVQDPMTDKLNLDVSTVLALISELVHCPNVTPTMVRGEALQLQATQELSRRILPDLAKLLDKKQLYVTQAALDKLNSIISVVGGPNEKARYDYLLGRNDNVDLWINYQASDLSYLRLTVMEDKPTERFLQLLDPPDSLLQRTSRLNNGRKIRSKFNAFHVNVFGTGDANKMTTLTSISWMRRALEDAGLPGVAIVEHEPRSLAEQKLHKEIDFNE</sequence>
<dbReference type="InterPro" id="IPR041076">
    <property type="entry name" value="DUF5614"/>
</dbReference>
<comment type="similarity">
    <text evidence="1">Belongs to the UPF0415 family.</text>
</comment>
<dbReference type="SUPFAM" id="SSF56281">
    <property type="entry name" value="Metallo-hydrolase/oxidoreductase"/>
    <property type="match status" value="1"/>
</dbReference>
<dbReference type="Pfam" id="PF18474">
    <property type="entry name" value="DUF5614"/>
    <property type="match status" value="1"/>
</dbReference>
<dbReference type="PANTHER" id="PTHR13379">
    <property type="entry name" value="UNCHARACTERIZED DUF1308"/>
    <property type="match status" value="1"/>
</dbReference>
<dbReference type="InterPro" id="IPR036866">
    <property type="entry name" value="RibonucZ/Hydroxyglut_hydro"/>
</dbReference>
<evidence type="ECO:0000256" key="2">
    <source>
        <dbReference type="ARBA" id="ARBA00022737"/>
    </source>
</evidence>
<organism evidence="7 8">
    <name type="scientific">Umbelopsis vinacea</name>
    <dbReference type="NCBI Taxonomy" id="44442"/>
    <lineage>
        <taxon>Eukaryota</taxon>
        <taxon>Fungi</taxon>
        <taxon>Fungi incertae sedis</taxon>
        <taxon>Mucoromycota</taxon>
        <taxon>Mucoromycotina</taxon>
        <taxon>Umbelopsidomycetes</taxon>
        <taxon>Umbelopsidales</taxon>
        <taxon>Umbelopsidaceae</taxon>
        <taxon>Umbelopsis</taxon>
    </lineage>
</organism>
<accession>A0A8H7UC97</accession>
<dbReference type="Pfam" id="PF07719">
    <property type="entry name" value="TPR_2"/>
    <property type="match status" value="1"/>
</dbReference>
<dbReference type="InterPro" id="IPR019734">
    <property type="entry name" value="TPR_rpt"/>
</dbReference>
<name>A0A8H7UC97_9FUNG</name>
<dbReference type="OrthoDB" id="515692at2759"/>
<keyword evidence="2" id="KW-0677">Repeat</keyword>
<evidence type="ECO:0000256" key="3">
    <source>
        <dbReference type="ARBA" id="ARBA00022803"/>
    </source>
</evidence>
<dbReference type="Pfam" id="PF00753">
    <property type="entry name" value="Lactamase_B"/>
    <property type="match status" value="1"/>
</dbReference>
<dbReference type="InterPro" id="IPR010733">
    <property type="entry name" value="DUF1308"/>
</dbReference>
<evidence type="ECO:0000256" key="4">
    <source>
        <dbReference type="PROSITE-ProRule" id="PRU00339"/>
    </source>
</evidence>
<evidence type="ECO:0000313" key="8">
    <source>
        <dbReference type="Proteomes" id="UP000612746"/>
    </source>
</evidence>
<keyword evidence="3 4" id="KW-0802">TPR repeat</keyword>
<dbReference type="SMART" id="SM00028">
    <property type="entry name" value="TPR"/>
    <property type="match status" value="3"/>
</dbReference>
<protein>
    <recommendedName>
        <fullName evidence="6">Metallo-beta-lactamase domain-containing protein</fullName>
    </recommendedName>
</protein>
<proteinExistence type="inferred from homology"/>
<dbReference type="PANTHER" id="PTHR13379:SF0">
    <property type="entry name" value="UPF0415 PROTEIN C7ORF25"/>
    <property type="match status" value="1"/>
</dbReference>
<dbReference type="Gene3D" id="1.25.40.10">
    <property type="entry name" value="Tetratricopeptide repeat domain"/>
    <property type="match status" value="1"/>
</dbReference>
<feature type="repeat" description="TPR" evidence="4">
    <location>
        <begin position="87"/>
        <end position="120"/>
    </location>
</feature>
<comment type="caution">
    <text evidence="7">The sequence shown here is derived from an EMBL/GenBank/DDBJ whole genome shotgun (WGS) entry which is preliminary data.</text>
</comment>
<dbReference type="Gene3D" id="3.60.15.10">
    <property type="entry name" value="Ribonuclease Z/Hydroxyacylglutathione hydrolase-like"/>
    <property type="match status" value="1"/>
</dbReference>
<dbReference type="InterPro" id="IPR013105">
    <property type="entry name" value="TPR_2"/>
</dbReference>
<evidence type="ECO:0000256" key="1">
    <source>
        <dbReference type="ARBA" id="ARBA00006588"/>
    </source>
</evidence>
<dbReference type="PROSITE" id="PS50005">
    <property type="entry name" value="TPR"/>
    <property type="match status" value="1"/>
</dbReference>
<evidence type="ECO:0000259" key="6">
    <source>
        <dbReference type="SMART" id="SM00849"/>
    </source>
</evidence>
<reference evidence="7" key="1">
    <citation type="submission" date="2020-12" db="EMBL/GenBank/DDBJ databases">
        <title>Metabolic potential, ecology and presence of endohyphal bacteria is reflected in genomic diversity of Mucoromycotina.</title>
        <authorList>
            <person name="Muszewska A."/>
            <person name="Okrasinska A."/>
            <person name="Steczkiewicz K."/>
            <person name="Drgas O."/>
            <person name="Orlowska M."/>
            <person name="Perlinska-Lenart U."/>
            <person name="Aleksandrzak-Piekarczyk T."/>
            <person name="Szatraj K."/>
            <person name="Zielenkiewicz U."/>
            <person name="Pilsyk S."/>
            <person name="Malc E."/>
            <person name="Mieczkowski P."/>
            <person name="Kruszewska J.S."/>
            <person name="Biernat P."/>
            <person name="Pawlowska J."/>
        </authorList>
    </citation>
    <scope>NUCLEOTIDE SEQUENCE</scope>
    <source>
        <strain evidence="7">WA0000051536</strain>
    </source>
</reference>
<evidence type="ECO:0000313" key="7">
    <source>
        <dbReference type="EMBL" id="KAG2177650.1"/>
    </source>
</evidence>
<dbReference type="Pfam" id="PF07000">
    <property type="entry name" value="DUF1308"/>
    <property type="match status" value="1"/>
</dbReference>
<dbReference type="InterPro" id="IPR001279">
    <property type="entry name" value="Metallo-B-lactamas"/>
</dbReference>
<feature type="region of interest" description="Disordered" evidence="5">
    <location>
        <begin position="386"/>
        <end position="407"/>
    </location>
</feature>
<gene>
    <name evidence="7" type="ORF">INT44_008164</name>
</gene>
<dbReference type="SUPFAM" id="SSF48452">
    <property type="entry name" value="TPR-like"/>
    <property type="match status" value="1"/>
</dbReference>
<dbReference type="AlphaFoldDB" id="A0A8H7UC97"/>
<evidence type="ECO:0000256" key="5">
    <source>
        <dbReference type="SAM" id="MobiDB-lite"/>
    </source>
</evidence>
<dbReference type="InterPro" id="IPR011990">
    <property type="entry name" value="TPR-like_helical_dom_sf"/>
</dbReference>
<keyword evidence="8" id="KW-1185">Reference proteome</keyword>